<dbReference type="PANTHER" id="PTHR31973">
    <property type="entry name" value="POLYPROTEIN, PUTATIVE-RELATED"/>
    <property type="match status" value="1"/>
</dbReference>
<organism evidence="3 4">
    <name type="scientific">Senna tora</name>
    <dbReference type="NCBI Taxonomy" id="362788"/>
    <lineage>
        <taxon>Eukaryota</taxon>
        <taxon>Viridiplantae</taxon>
        <taxon>Streptophyta</taxon>
        <taxon>Embryophyta</taxon>
        <taxon>Tracheophyta</taxon>
        <taxon>Spermatophyta</taxon>
        <taxon>Magnoliopsida</taxon>
        <taxon>eudicotyledons</taxon>
        <taxon>Gunneridae</taxon>
        <taxon>Pentapetalae</taxon>
        <taxon>rosids</taxon>
        <taxon>fabids</taxon>
        <taxon>Fabales</taxon>
        <taxon>Fabaceae</taxon>
        <taxon>Caesalpinioideae</taxon>
        <taxon>Cassia clade</taxon>
        <taxon>Senna</taxon>
    </lineage>
</organism>
<dbReference type="GO" id="GO:0004523">
    <property type="term" value="F:RNA-DNA hybrid ribonuclease activity"/>
    <property type="evidence" value="ECO:0007669"/>
    <property type="project" value="InterPro"/>
</dbReference>
<reference evidence="3" key="1">
    <citation type="submission" date="2020-09" db="EMBL/GenBank/DDBJ databases">
        <title>Genome-Enabled Discovery of Anthraquinone Biosynthesis in Senna tora.</title>
        <authorList>
            <person name="Kang S.-H."/>
            <person name="Pandey R.P."/>
            <person name="Lee C.-M."/>
            <person name="Sim J.-S."/>
            <person name="Jeong J.-T."/>
            <person name="Choi B.-S."/>
            <person name="Jung M."/>
            <person name="Ginzburg D."/>
            <person name="Zhao K."/>
            <person name="Won S.Y."/>
            <person name="Oh T.-J."/>
            <person name="Yu Y."/>
            <person name="Kim N.-H."/>
            <person name="Lee O.R."/>
            <person name="Lee T.-H."/>
            <person name="Bashyal P."/>
            <person name="Kim T.-S."/>
            <person name="Lee W.-H."/>
            <person name="Kawkins C."/>
            <person name="Kim C.-K."/>
            <person name="Kim J.S."/>
            <person name="Ahn B.O."/>
            <person name="Rhee S.Y."/>
            <person name="Sohng J.K."/>
        </authorList>
    </citation>
    <scope>NUCLEOTIDE SEQUENCE</scope>
    <source>
        <tissue evidence="3">Leaf</tissue>
    </source>
</reference>
<dbReference type="GO" id="GO:0008270">
    <property type="term" value="F:zinc ion binding"/>
    <property type="evidence" value="ECO:0007669"/>
    <property type="project" value="InterPro"/>
</dbReference>
<evidence type="ECO:0000313" key="3">
    <source>
        <dbReference type="EMBL" id="KAF7802871.1"/>
    </source>
</evidence>
<evidence type="ECO:0000259" key="2">
    <source>
        <dbReference type="SMART" id="SM00575"/>
    </source>
</evidence>
<name>A0A834SGK7_9FABA</name>
<dbReference type="SUPFAM" id="SSF53098">
    <property type="entry name" value="Ribonuclease H-like"/>
    <property type="match status" value="1"/>
</dbReference>
<dbReference type="AlphaFoldDB" id="A0A834SGK7"/>
<dbReference type="InterPro" id="IPR044730">
    <property type="entry name" value="RNase_H-like_dom_plant"/>
</dbReference>
<dbReference type="InterPro" id="IPR058594">
    <property type="entry name" value="PB1-like_dom_pln"/>
</dbReference>
<dbReference type="GO" id="GO:0003676">
    <property type="term" value="F:nucleic acid binding"/>
    <property type="evidence" value="ECO:0007669"/>
    <property type="project" value="InterPro"/>
</dbReference>
<gene>
    <name evidence="3" type="ORF">G2W53_041982</name>
</gene>
<dbReference type="Proteomes" id="UP000634136">
    <property type="component" value="Unassembled WGS sequence"/>
</dbReference>
<proteinExistence type="predicted"/>
<protein>
    <recommendedName>
        <fullName evidence="2">Zinc finger PMZ-type domain-containing protein</fullName>
    </recommendedName>
</protein>
<evidence type="ECO:0000313" key="4">
    <source>
        <dbReference type="Proteomes" id="UP000634136"/>
    </source>
</evidence>
<feature type="domain" description="Zinc finger PMZ-type" evidence="2">
    <location>
        <begin position="348"/>
        <end position="375"/>
    </location>
</feature>
<comment type="caution">
    <text evidence="3">The sequence shown here is derived from an EMBL/GenBank/DDBJ whole genome shotgun (WGS) entry which is preliminary data.</text>
</comment>
<dbReference type="InterPro" id="IPR012337">
    <property type="entry name" value="RNaseH-like_sf"/>
</dbReference>
<dbReference type="Pfam" id="PF13456">
    <property type="entry name" value="RVT_3"/>
    <property type="match status" value="1"/>
</dbReference>
<accession>A0A834SGK7</accession>
<dbReference type="PANTHER" id="PTHR31973:SF187">
    <property type="entry name" value="MUTATOR TRANSPOSASE MUDRA PROTEIN"/>
    <property type="match status" value="1"/>
</dbReference>
<dbReference type="EMBL" id="JAAIUW010000013">
    <property type="protein sequence ID" value="KAF7802871.1"/>
    <property type="molecule type" value="Genomic_DNA"/>
</dbReference>
<dbReference type="OrthoDB" id="1937322at2759"/>
<dbReference type="CDD" id="cd06222">
    <property type="entry name" value="RNase_H_like"/>
    <property type="match status" value="1"/>
</dbReference>
<feature type="compositionally biased region" description="Basic and acidic residues" evidence="1">
    <location>
        <begin position="432"/>
        <end position="449"/>
    </location>
</feature>
<dbReference type="SMART" id="SM00575">
    <property type="entry name" value="ZnF_PMZ"/>
    <property type="match status" value="1"/>
</dbReference>
<dbReference type="Gene3D" id="3.30.420.10">
    <property type="entry name" value="Ribonuclease H-like superfamily/Ribonuclease H"/>
    <property type="match status" value="1"/>
</dbReference>
<sequence>MEFFIVEVYYGRKLVGDPVCAYEGGQTARLENCDIDKWSYFEVVDCLKELEVVDFGGLWFKLPGHSLESLKPMEDDKDALTMAEFALATTSCMVELYVSGPIGSNIKVKVQRLPTAKDGTLGPPQFERLYICLDASIGRDPNDQMLPIAFAVVEAETKDSWSWFLSLLIEDIGVAASRDSVFGIYTTTSEKKFSGLHLKKMMWSATKATYQQEWERAMLEIKKVNESAYQHLKEIPPRFWTKSAFRPGPKCDQLLNNMCETFNAVILKAREKPIVTMLDDIKVYLMERWAKNRKDAEKLQSQAVLPKIQKRLDKEFQESGKSLPRWAGEKKYEVKGPNEKFAIDLSRRECGCRKWMLTGIPFAHAISCINHMGGKPENYIPSYYRTEHYKMCYVPVINPSDGPNLWPSTPYDDVLPPPYRKPIERPKKRRRKEDDEQTKKSITIDEQNKKANTNGEQIKKGGLSIDDNGNWVVGFAKFVGSGNAITAELWGIIIGMEAAKSVHCTKLIVETDNCDVISLINDLNLPRSHSLFPLVHKCRCSAKELMEVDFRDMYCEGNGVAVSCHEGKL</sequence>
<dbReference type="InterPro" id="IPR006564">
    <property type="entry name" value="Znf_PMZ"/>
</dbReference>
<keyword evidence="4" id="KW-1185">Reference proteome</keyword>
<evidence type="ECO:0000256" key="1">
    <source>
        <dbReference type="SAM" id="MobiDB-lite"/>
    </source>
</evidence>
<dbReference type="InterPro" id="IPR002156">
    <property type="entry name" value="RNaseH_domain"/>
</dbReference>
<feature type="region of interest" description="Disordered" evidence="1">
    <location>
        <begin position="408"/>
        <end position="457"/>
    </location>
</feature>
<dbReference type="Pfam" id="PF26130">
    <property type="entry name" value="PB1-like"/>
    <property type="match status" value="1"/>
</dbReference>
<dbReference type="InterPro" id="IPR036397">
    <property type="entry name" value="RNaseH_sf"/>
</dbReference>